<dbReference type="InterPro" id="IPR005588">
    <property type="entry name" value="MucB_RseB"/>
</dbReference>
<dbReference type="Gene3D" id="3.30.200.100">
    <property type="entry name" value="MucB/RseB, C-terminal domain"/>
    <property type="match status" value="1"/>
</dbReference>
<dbReference type="Proteomes" id="UP000539350">
    <property type="component" value="Unassembled WGS sequence"/>
</dbReference>
<dbReference type="Pfam" id="PF17188">
    <property type="entry name" value="MucB_RseB_C"/>
    <property type="match status" value="1"/>
</dbReference>
<dbReference type="InterPro" id="IPR033434">
    <property type="entry name" value="MucB/RseB_N"/>
</dbReference>
<comment type="similarity">
    <text evidence="2">Belongs to the RseB family.</text>
</comment>
<sequence length="276" mass="30263">MSRSTHGAYHGVVTLQRGDEMQVMQISHSVSGDKASEQLTKLTGQGAQVVRADHPLNCVHTGHRLLQLGESLGTESCGVAQYYRFQVTPGERIAGRQAVKIRVEPLDMYRYGYLLELDRETGLLLKSSTLGRGDLVLERFQFANLSYGSAQPEAADVDVVYQASHPIVDDEQASSAKAELEMPWSITWLPRGFELTDGGPGAMGRRTYTDGLAAFSVFLEPLSREIRPGEGIAREGSTTSYTRGLRLSEVPVLVTVIGEVPVNTARMVADSIRWTH</sequence>
<dbReference type="GO" id="GO:0030288">
    <property type="term" value="C:outer membrane-bounded periplasmic space"/>
    <property type="evidence" value="ECO:0007669"/>
    <property type="project" value="TreeGrafter"/>
</dbReference>
<keyword evidence="4" id="KW-0574">Periplasm</keyword>
<evidence type="ECO:0000256" key="4">
    <source>
        <dbReference type="ARBA" id="ARBA00022764"/>
    </source>
</evidence>
<dbReference type="PANTHER" id="PTHR38782:SF1">
    <property type="entry name" value="SIGMA-E FACTOR REGULATORY PROTEIN RSEB"/>
    <property type="match status" value="1"/>
</dbReference>
<feature type="domain" description="MucB/RseB C-terminal" evidence="6">
    <location>
        <begin position="181"/>
        <end position="273"/>
    </location>
</feature>
<protein>
    <submittedName>
        <fullName evidence="7">MucB/RseB C-terminal domain-containing protein</fullName>
    </submittedName>
</protein>
<comment type="subcellular location">
    <subcellularLocation>
        <location evidence="1">Periplasm</location>
    </subcellularLocation>
</comment>
<dbReference type="GO" id="GO:0045152">
    <property type="term" value="F:antisigma factor binding"/>
    <property type="evidence" value="ECO:0007669"/>
    <property type="project" value="TreeGrafter"/>
</dbReference>
<dbReference type="PANTHER" id="PTHR38782">
    <property type="match status" value="1"/>
</dbReference>
<dbReference type="PIRSF" id="PIRSF005427">
    <property type="entry name" value="RseB"/>
    <property type="match status" value="1"/>
</dbReference>
<gene>
    <name evidence="7" type="ORF">H2508_05400</name>
</gene>
<evidence type="ECO:0000313" key="8">
    <source>
        <dbReference type="Proteomes" id="UP000539350"/>
    </source>
</evidence>
<dbReference type="InterPro" id="IPR038484">
    <property type="entry name" value="MucB/RseB_C_sf"/>
</dbReference>
<dbReference type="Pfam" id="PF03888">
    <property type="entry name" value="MucB_RseB"/>
    <property type="match status" value="1"/>
</dbReference>
<evidence type="ECO:0000256" key="1">
    <source>
        <dbReference type="ARBA" id="ARBA00004418"/>
    </source>
</evidence>
<evidence type="ECO:0000313" key="7">
    <source>
        <dbReference type="EMBL" id="MBA6412542.1"/>
    </source>
</evidence>
<dbReference type="AlphaFoldDB" id="A0A7W2TV54"/>
<accession>A0A7W2TV54</accession>
<dbReference type="CDD" id="cd16327">
    <property type="entry name" value="RseB"/>
    <property type="match status" value="1"/>
</dbReference>
<name>A0A7W2TV54_9GAMM</name>
<dbReference type="GO" id="GO:0032885">
    <property type="term" value="P:regulation of polysaccharide biosynthetic process"/>
    <property type="evidence" value="ECO:0007669"/>
    <property type="project" value="TreeGrafter"/>
</dbReference>
<dbReference type="InterPro" id="IPR033436">
    <property type="entry name" value="MucB/RseB_C"/>
</dbReference>
<keyword evidence="3" id="KW-0732">Signal</keyword>
<organism evidence="7 8">
    <name type="scientific">Sediminihaliea albiluteola</name>
    <dbReference type="NCBI Taxonomy" id="2758564"/>
    <lineage>
        <taxon>Bacteria</taxon>
        <taxon>Pseudomonadati</taxon>
        <taxon>Pseudomonadota</taxon>
        <taxon>Gammaproteobacteria</taxon>
        <taxon>Cellvibrionales</taxon>
        <taxon>Halieaceae</taxon>
        <taxon>Sediminihaliea</taxon>
    </lineage>
</organism>
<comment type="caution">
    <text evidence="7">The sequence shown here is derived from an EMBL/GenBank/DDBJ whole genome shotgun (WGS) entry which is preliminary data.</text>
</comment>
<reference evidence="7 8" key="1">
    <citation type="submission" date="2020-07" db="EMBL/GenBank/DDBJ databases">
        <title>Halieaceae bacterium, F7430, whole genome shotgun sequencing project.</title>
        <authorList>
            <person name="Jiang S."/>
            <person name="Liu Z.W."/>
            <person name="Du Z.J."/>
        </authorList>
    </citation>
    <scope>NUCLEOTIDE SEQUENCE [LARGE SCALE GENOMIC DNA]</scope>
    <source>
        <strain evidence="7 8">F7430</strain>
    </source>
</reference>
<proteinExistence type="inferred from homology"/>
<evidence type="ECO:0000259" key="5">
    <source>
        <dbReference type="Pfam" id="PF03888"/>
    </source>
</evidence>
<evidence type="ECO:0000256" key="2">
    <source>
        <dbReference type="ARBA" id="ARBA00008150"/>
    </source>
</evidence>
<dbReference type="Gene3D" id="2.50.20.10">
    <property type="entry name" value="Lipoprotein localisation LolA/LolB/LppX"/>
    <property type="match status" value="1"/>
</dbReference>
<evidence type="ECO:0000259" key="6">
    <source>
        <dbReference type="Pfam" id="PF17188"/>
    </source>
</evidence>
<keyword evidence="8" id="KW-1185">Reference proteome</keyword>
<dbReference type="EMBL" id="JACFXU010000013">
    <property type="protein sequence ID" value="MBA6412542.1"/>
    <property type="molecule type" value="Genomic_DNA"/>
</dbReference>
<evidence type="ECO:0000256" key="3">
    <source>
        <dbReference type="ARBA" id="ARBA00022729"/>
    </source>
</evidence>
<feature type="domain" description="MucB/RseB N-terminal" evidence="5">
    <location>
        <begin position="5"/>
        <end position="150"/>
    </location>
</feature>